<dbReference type="AlphaFoldDB" id="A0A1V4K3A8"/>
<evidence type="ECO:0000313" key="1">
    <source>
        <dbReference type="EMBL" id="OPJ78853.1"/>
    </source>
</evidence>
<organism evidence="1 2">
    <name type="scientific">Patagioenas fasciata monilis</name>
    <dbReference type="NCBI Taxonomy" id="372326"/>
    <lineage>
        <taxon>Eukaryota</taxon>
        <taxon>Metazoa</taxon>
        <taxon>Chordata</taxon>
        <taxon>Craniata</taxon>
        <taxon>Vertebrata</taxon>
        <taxon>Euteleostomi</taxon>
        <taxon>Archelosauria</taxon>
        <taxon>Archosauria</taxon>
        <taxon>Dinosauria</taxon>
        <taxon>Saurischia</taxon>
        <taxon>Theropoda</taxon>
        <taxon>Coelurosauria</taxon>
        <taxon>Aves</taxon>
        <taxon>Neognathae</taxon>
        <taxon>Neoaves</taxon>
        <taxon>Columbimorphae</taxon>
        <taxon>Columbiformes</taxon>
        <taxon>Columbidae</taxon>
        <taxon>Patagioenas</taxon>
    </lineage>
</organism>
<protein>
    <submittedName>
        <fullName evidence="1">Uncharacterized protein</fullName>
    </submittedName>
</protein>
<proteinExistence type="predicted"/>
<name>A0A1V4K3A8_PATFA</name>
<accession>A0A1V4K3A8</accession>
<dbReference type="Proteomes" id="UP000190648">
    <property type="component" value="Unassembled WGS sequence"/>
</dbReference>
<sequence length="66" mass="7555">MALGWEKKDTTPHPLPLKEELCQTLKLSKGGSVAVSPVESRPLKPRFWKAEEFPGVICEKREYHHL</sequence>
<gene>
    <name evidence="1" type="ORF">AV530_000024</name>
</gene>
<keyword evidence="2" id="KW-1185">Reference proteome</keyword>
<reference evidence="1 2" key="1">
    <citation type="submission" date="2016-02" db="EMBL/GenBank/DDBJ databases">
        <title>Band-tailed pigeon sequencing and assembly.</title>
        <authorList>
            <person name="Soares A.E."/>
            <person name="Novak B.J."/>
            <person name="Rice E.S."/>
            <person name="O'Connell B."/>
            <person name="Chang D."/>
            <person name="Weber S."/>
            <person name="Shapiro B."/>
        </authorList>
    </citation>
    <scope>NUCLEOTIDE SEQUENCE [LARGE SCALE GENOMIC DNA]</scope>
    <source>
        <strain evidence="1">BTP2013</strain>
        <tissue evidence="1">Blood</tissue>
    </source>
</reference>
<dbReference type="EMBL" id="LSYS01004972">
    <property type="protein sequence ID" value="OPJ78853.1"/>
    <property type="molecule type" value="Genomic_DNA"/>
</dbReference>
<evidence type="ECO:0000313" key="2">
    <source>
        <dbReference type="Proteomes" id="UP000190648"/>
    </source>
</evidence>
<comment type="caution">
    <text evidence="1">The sequence shown here is derived from an EMBL/GenBank/DDBJ whole genome shotgun (WGS) entry which is preliminary data.</text>
</comment>